<evidence type="ECO:0000259" key="2">
    <source>
        <dbReference type="SMART" id="SM00470"/>
    </source>
</evidence>
<accession>A0A1T4XUS7</accession>
<evidence type="ECO:0000313" key="3">
    <source>
        <dbReference type="EMBL" id="SKA93332.1"/>
    </source>
</evidence>
<keyword evidence="4" id="KW-1185">Reference proteome</keyword>
<dbReference type="Pfam" id="PF02195">
    <property type="entry name" value="ParB_N"/>
    <property type="match status" value="1"/>
</dbReference>
<gene>
    <name evidence="3" type="ORF">SAMN02745178_02360</name>
</gene>
<feature type="domain" description="ParB-like N-terminal" evidence="2">
    <location>
        <begin position="52"/>
        <end position="146"/>
    </location>
</feature>
<dbReference type="SUPFAM" id="SSF110849">
    <property type="entry name" value="ParB/Sulfiredoxin"/>
    <property type="match status" value="1"/>
</dbReference>
<feature type="compositionally biased region" description="Basic and acidic residues" evidence="1">
    <location>
        <begin position="8"/>
        <end position="25"/>
    </location>
</feature>
<protein>
    <submittedName>
        <fullName evidence="3">ParB-like nuclease domain-containing protein</fullName>
    </submittedName>
</protein>
<dbReference type="Proteomes" id="UP000190286">
    <property type="component" value="Unassembled WGS sequence"/>
</dbReference>
<dbReference type="InterPro" id="IPR036086">
    <property type="entry name" value="ParB/Sulfiredoxin_sf"/>
</dbReference>
<dbReference type="STRING" id="745368.SAMN02745178_02360"/>
<dbReference type="RefSeq" id="WP_078785220.1">
    <property type="nucleotide sequence ID" value="NZ_FUYF01000018.1"/>
</dbReference>
<dbReference type="OrthoDB" id="2064860at2"/>
<dbReference type="EMBL" id="FUYF01000018">
    <property type="protein sequence ID" value="SKA93332.1"/>
    <property type="molecule type" value="Genomic_DNA"/>
</dbReference>
<dbReference type="InterPro" id="IPR003115">
    <property type="entry name" value="ParB_N"/>
</dbReference>
<dbReference type="AlphaFoldDB" id="A0A1T4XUS7"/>
<evidence type="ECO:0000313" key="4">
    <source>
        <dbReference type="Proteomes" id="UP000190286"/>
    </source>
</evidence>
<feature type="region of interest" description="Disordered" evidence="1">
    <location>
        <begin position="1"/>
        <end position="28"/>
    </location>
</feature>
<dbReference type="Gene3D" id="3.90.1530.30">
    <property type="match status" value="1"/>
</dbReference>
<name>A0A1T4XUS7_9FIRM</name>
<dbReference type="SMART" id="SM00470">
    <property type="entry name" value="ParB"/>
    <property type="match status" value="1"/>
</dbReference>
<dbReference type="GeneID" id="93338802"/>
<sequence length="423" mass="48695">MGMKSPAKKKEIVKRSRPTDAELGKIDSNNGDAGKIISDLTAGHKSIEYEARDIALYDIRVNADNEIFRQADTQEDIVQLAEDIQRNGLMHNLVVFPQEENGKTVYVLLSGERRYRAMEYLEKRGDATWNTIKNCNVITTSLSENEKKVLLYSANLQVRGGFADEQIRRKAVAEFVVCLQNEPFNMTEKDAKKAIKEVSATTAKQIDRDFRIEEKLDKELLRLLDNKFLTRMECESYITLEPEEQHKIAQCYLLLSAVDVSNCDTDARERLLQECNSIHYDFIRAIDRARKTNEPDERDERLKTAFAECKNEIRLLQNRVGEYRDAVSRHDTEKAEEIAKDVARDQEAKRVEKKEQKSESESATFVEKTIQPVANKIFKKMSSTSYKRGVKKMSQERRDNDVAILNELIEQAQSLRDLIEAAK</sequence>
<reference evidence="3 4" key="1">
    <citation type="submission" date="2017-02" db="EMBL/GenBank/DDBJ databases">
        <authorList>
            <person name="Peterson S.W."/>
        </authorList>
    </citation>
    <scope>NUCLEOTIDE SEQUENCE [LARGE SCALE GENOMIC DNA]</scope>
    <source>
        <strain evidence="3 4">ATCC 27749</strain>
    </source>
</reference>
<organism evidence="3 4">
    <name type="scientific">Gemmiger formicilis</name>
    <dbReference type="NCBI Taxonomy" id="745368"/>
    <lineage>
        <taxon>Bacteria</taxon>
        <taxon>Bacillati</taxon>
        <taxon>Bacillota</taxon>
        <taxon>Clostridia</taxon>
        <taxon>Eubacteriales</taxon>
        <taxon>Gemmiger</taxon>
    </lineage>
</organism>
<proteinExistence type="predicted"/>
<evidence type="ECO:0000256" key="1">
    <source>
        <dbReference type="SAM" id="MobiDB-lite"/>
    </source>
</evidence>